<organism evidence="5 6">
    <name type="scientific">Stichopus japonicus</name>
    <name type="common">Sea cucumber</name>
    <dbReference type="NCBI Taxonomy" id="307972"/>
    <lineage>
        <taxon>Eukaryota</taxon>
        <taxon>Metazoa</taxon>
        <taxon>Echinodermata</taxon>
        <taxon>Eleutherozoa</taxon>
        <taxon>Echinozoa</taxon>
        <taxon>Holothuroidea</taxon>
        <taxon>Aspidochirotacea</taxon>
        <taxon>Aspidochirotida</taxon>
        <taxon>Stichopodidae</taxon>
        <taxon>Apostichopus</taxon>
    </lineage>
</organism>
<evidence type="ECO:0000256" key="2">
    <source>
        <dbReference type="SAM" id="MobiDB-lite"/>
    </source>
</evidence>
<dbReference type="GO" id="GO:0006457">
    <property type="term" value="P:protein folding"/>
    <property type="evidence" value="ECO:0007669"/>
    <property type="project" value="TreeGrafter"/>
</dbReference>
<evidence type="ECO:0000259" key="4">
    <source>
        <dbReference type="PROSITE" id="PS51352"/>
    </source>
</evidence>
<dbReference type="GO" id="GO:0005783">
    <property type="term" value="C:endoplasmic reticulum"/>
    <property type="evidence" value="ECO:0007669"/>
    <property type="project" value="TreeGrafter"/>
</dbReference>
<feature type="domain" description="Thioredoxin" evidence="4">
    <location>
        <begin position="386"/>
        <end position="513"/>
    </location>
</feature>
<sequence length="543" mass="61632">MIYTTVLKYLLVVQICVSVSTSAKKTSNRNLVQDVTDIKEFKKVLRTRTNVLVVFADNEKGARGWMDIVSDTAFEMKGLATVVFVPCDDAKKMCKKLKVSPPPVMIKHYKDGEFNKDYDRLKTVKSMAKFLKDPTGDIPWEEDPGAQDVQHLETPKSFNKLISSEKKPILIMFYAPWCGHCKRMKPEFAQAATELKSDAVLVGMDVDNPQSQQLRSVYNITGFQQSFILKMEERNIILEVKGQKMALLNGCMTTFLVFDSRPSPQPPKEAEKEAEWSDEESEVVHLSDDSFDPYLLEHNSVLVMFYAPWCGHCKKMKPEYADAAEQLKEEGLPGVLAAVDATKAPGVAGRFDVKGYPTVKYFKDGELAWDVNERTADKIIEHMRDPQEPPPPPPPEADWSDEETEVNILSSDKFKTFTKKKKHSLVMFYAPWCGHCKKAKPEFSAAAEELKDELKAAFVAMDCTIDTNRPICESYEVTGFPTLKYLNYGKNPEPYSGGRESADFIRFMQEKIDPSSVVPPSPTPRGRLLVDFRRRRERPTTRK</sequence>
<dbReference type="GO" id="GO:0003756">
    <property type="term" value="F:protein disulfide isomerase activity"/>
    <property type="evidence" value="ECO:0007669"/>
    <property type="project" value="InterPro"/>
</dbReference>
<dbReference type="PRINTS" id="PR00421">
    <property type="entry name" value="THIOREDOXIN"/>
</dbReference>
<evidence type="ECO:0000313" key="6">
    <source>
        <dbReference type="Proteomes" id="UP000230750"/>
    </source>
</evidence>
<dbReference type="Gene3D" id="3.40.30.10">
    <property type="entry name" value="Glutaredoxin"/>
    <property type="match status" value="4"/>
</dbReference>
<dbReference type="PROSITE" id="PS51352">
    <property type="entry name" value="THIOREDOXIN_2"/>
    <property type="match status" value="3"/>
</dbReference>
<dbReference type="PANTHER" id="PTHR45672:SF2">
    <property type="entry name" value="PROTEIN DISULFIDE-ISOMERASE A5"/>
    <property type="match status" value="1"/>
</dbReference>
<feature type="region of interest" description="Disordered" evidence="2">
    <location>
        <begin position="260"/>
        <end position="279"/>
    </location>
</feature>
<dbReference type="OrthoDB" id="10264505at2759"/>
<evidence type="ECO:0000256" key="3">
    <source>
        <dbReference type="SAM" id="SignalP"/>
    </source>
</evidence>
<feature type="region of interest" description="Disordered" evidence="2">
    <location>
        <begin position="382"/>
        <end position="401"/>
    </location>
</feature>
<dbReference type="Pfam" id="PF00085">
    <property type="entry name" value="Thioredoxin"/>
    <property type="match status" value="3"/>
</dbReference>
<name>A0A2G8KFV6_STIJA</name>
<dbReference type="InterPro" id="IPR046374">
    <property type="entry name" value="PDI_a_PDIR"/>
</dbReference>
<gene>
    <name evidence="5" type="ORF">BSL78_16266</name>
</gene>
<keyword evidence="3" id="KW-0732">Signal</keyword>
<comment type="caution">
    <text evidence="5">The sequence shown here is derived from an EMBL/GenBank/DDBJ whole genome shotgun (WGS) entry which is preliminary data.</text>
</comment>
<feature type="domain" description="Thioredoxin" evidence="4">
    <location>
        <begin position="120"/>
        <end position="257"/>
    </location>
</feature>
<accession>A0A2G8KFV6</accession>
<feature type="compositionally biased region" description="Basic and acidic residues" evidence="2">
    <location>
        <begin position="528"/>
        <end position="543"/>
    </location>
</feature>
<evidence type="ECO:0000313" key="5">
    <source>
        <dbReference type="EMBL" id="PIK46849.1"/>
    </source>
</evidence>
<dbReference type="InterPro" id="IPR017937">
    <property type="entry name" value="Thioredoxin_CS"/>
</dbReference>
<feature type="domain" description="Thioredoxin" evidence="4">
    <location>
        <begin position="259"/>
        <end position="381"/>
    </location>
</feature>
<reference evidence="5 6" key="1">
    <citation type="journal article" date="2017" name="PLoS Biol.">
        <title>The sea cucumber genome provides insights into morphological evolution and visceral regeneration.</title>
        <authorList>
            <person name="Zhang X."/>
            <person name="Sun L."/>
            <person name="Yuan J."/>
            <person name="Sun Y."/>
            <person name="Gao Y."/>
            <person name="Zhang L."/>
            <person name="Li S."/>
            <person name="Dai H."/>
            <person name="Hamel J.F."/>
            <person name="Liu C."/>
            <person name="Yu Y."/>
            <person name="Liu S."/>
            <person name="Lin W."/>
            <person name="Guo K."/>
            <person name="Jin S."/>
            <person name="Xu P."/>
            <person name="Storey K.B."/>
            <person name="Huan P."/>
            <person name="Zhang T."/>
            <person name="Zhou Y."/>
            <person name="Zhang J."/>
            <person name="Lin C."/>
            <person name="Li X."/>
            <person name="Xing L."/>
            <person name="Huo D."/>
            <person name="Sun M."/>
            <person name="Wang L."/>
            <person name="Mercier A."/>
            <person name="Li F."/>
            <person name="Yang H."/>
            <person name="Xiang J."/>
        </authorList>
    </citation>
    <scope>NUCLEOTIDE SEQUENCE [LARGE SCALE GENOMIC DNA]</scope>
    <source>
        <strain evidence="5">Shaxun</strain>
        <tissue evidence="5">Muscle</tissue>
    </source>
</reference>
<keyword evidence="6" id="KW-1185">Reference proteome</keyword>
<dbReference type="Proteomes" id="UP000230750">
    <property type="component" value="Unassembled WGS sequence"/>
</dbReference>
<proteinExistence type="inferred from homology"/>
<evidence type="ECO:0000256" key="1">
    <source>
        <dbReference type="ARBA" id="ARBA00006347"/>
    </source>
</evidence>
<dbReference type="SUPFAM" id="SSF52833">
    <property type="entry name" value="Thioredoxin-like"/>
    <property type="match status" value="4"/>
</dbReference>
<dbReference type="InterPro" id="IPR036249">
    <property type="entry name" value="Thioredoxin-like_sf"/>
</dbReference>
<dbReference type="InterPro" id="IPR013766">
    <property type="entry name" value="Thioredoxin_domain"/>
</dbReference>
<feature type="chain" id="PRO_5013930084" description="Thioredoxin domain-containing protein" evidence="3">
    <location>
        <begin position="24"/>
        <end position="543"/>
    </location>
</feature>
<dbReference type="EMBL" id="MRZV01000617">
    <property type="protein sequence ID" value="PIK46849.1"/>
    <property type="molecule type" value="Genomic_DNA"/>
</dbReference>
<dbReference type="PROSITE" id="PS00194">
    <property type="entry name" value="THIOREDOXIN_1"/>
    <property type="match status" value="2"/>
</dbReference>
<protein>
    <recommendedName>
        <fullName evidence="4">Thioredoxin domain-containing protein</fullName>
    </recommendedName>
</protein>
<feature type="region of interest" description="Disordered" evidence="2">
    <location>
        <begin position="514"/>
        <end position="543"/>
    </location>
</feature>
<dbReference type="InterPro" id="IPR051063">
    <property type="entry name" value="PDI"/>
</dbReference>
<dbReference type="AlphaFoldDB" id="A0A2G8KFV6"/>
<dbReference type="PANTHER" id="PTHR45672">
    <property type="entry name" value="PROTEIN DISULFIDE-ISOMERASE C17H9.14C-RELATED"/>
    <property type="match status" value="1"/>
</dbReference>
<dbReference type="CDD" id="cd02997">
    <property type="entry name" value="PDI_a_PDIR"/>
    <property type="match status" value="2"/>
</dbReference>
<feature type="signal peptide" evidence="3">
    <location>
        <begin position="1"/>
        <end position="23"/>
    </location>
</feature>
<dbReference type="STRING" id="307972.A0A2G8KFV6"/>
<comment type="similarity">
    <text evidence="1">Belongs to the protein disulfide isomerase family.</text>
</comment>